<keyword evidence="1" id="KW-0812">Transmembrane</keyword>
<dbReference type="Pfam" id="PF13632">
    <property type="entry name" value="Glyco_trans_2_3"/>
    <property type="match status" value="1"/>
</dbReference>
<keyword evidence="1" id="KW-0472">Membrane</keyword>
<sequence length="337" mass="36974">MNDNQPVSIIIPVRPGGEVRAVERLRTVNYPAGSIEVLVAEGCSPSRQRNRAAAMAKGKLVYFLDDDSLVDPAFLQRAVERFVDPRVAAVGGPSLTPATDTFFQRAVGLVISSPFGGGGARNRYRRTGAARPSSERELILCNLAFRRELFLAFGGLDERLYPNEENELMDRLLTDGWLLVHDPELAIYRSQRPSFRAFMRQFFGYGTGRGEQTRIAGLRHGIDFAPAFFLAYLLLLPWAPTLLWFIPLICYGALLIAAAVAAAWQGRAPAAIPLLFILFPTLHLSYGAGLLKGVLRPRFAQSQTEPPAVAVRVIKELGMPWAAAGVARADNDGRLTP</sequence>
<feature type="transmembrane region" description="Helical" evidence="1">
    <location>
        <begin position="270"/>
        <end position="291"/>
    </location>
</feature>
<evidence type="ECO:0000256" key="1">
    <source>
        <dbReference type="SAM" id="Phobius"/>
    </source>
</evidence>
<dbReference type="InterPro" id="IPR029044">
    <property type="entry name" value="Nucleotide-diphossugar_trans"/>
</dbReference>
<reference evidence="3 4" key="2">
    <citation type="journal article" date="2009" name="BMC Microbiol.">
        <title>The genome sequence of Geobacter metallireducens: features of metabolism, physiology and regulation common and dissimilar to Geobacter sulfurreducens.</title>
        <authorList>
            <person name="Aklujkar M."/>
            <person name="Krushkal J."/>
            <person name="DiBartolo G."/>
            <person name="Lapidus A."/>
            <person name="Land M.L."/>
            <person name="Lovley D.R."/>
        </authorList>
    </citation>
    <scope>NUCLEOTIDE SEQUENCE [LARGE SCALE GENOMIC DNA]</scope>
    <source>
        <strain evidence="4">ATCC 53774 / DSM 7210 / GS-15</strain>
    </source>
</reference>
<dbReference type="EMBL" id="CP000148">
    <property type="protein sequence ID" value="ABB33112.2"/>
    <property type="molecule type" value="Genomic_DNA"/>
</dbReference>
<evidence type="ECO:0000313" key="3">
    <source>
        <dbReference type="EMBL" id="ABB33112.2"/>
    </source>
</evidence>
<protein>
    <recommendedName>
        <fullName evidence="2">Glycosyltransferase 2-like domain-containing protein</fullName>
    </recommendedName>
</protein>
<dbReference type="Gene3D" id="3.90.550.10">
    <property type="entry name" value="Spore Coat Polysaccharide Biosynthesis Protein SpsA, Chain A"/>
    <property type="match status" value="1"/>
</dbReference>
<evidence type="ECO:0000313" key="4">
    <source>
        <dbReference type="Proteomes" id="UP000007073"/>
    </source>
</evidence>
<dbReference type="eggNOG" id="COG1215">
    <property type="taxonomic scope" value="Bacteria"/>
</dbReference>
<dbReference type="InterPro" id="IPR050834">
    <property type="entry name" value="Glycosyltransf_2"/>
</dbReference>
<feature type="transmembrane region" description="Helical" evidence="1">
    <location>
        <begin position="242"/>
        <end position="264"/>
    </location>
</feature>
<dbReference type="STRING" id="269799.Gmet_2894"/>
<dbReference type="HOGENOM" id="CLU_075518_0_0_7"/>
<dbReference type="PANTHER" id="PTHR43685:SF3">
    <property type="entry name" value="SLR2126 PROTEIN"/>
    <property type="match status" value="1"/>
</dbReference>
<feature type="transmembrane region" description="Helical" evidence="1">
    <location>
        <begin position="217"/>
        <end position="235"/>
    </location>
</feature>
<accession>Q39RL2</accession>
<dbReference type="Proteomes" id="UP000007073">
    <property type="component" value="Chromosome"/>
</dbReference>
<dbReference type="PANTHER" id="PTHR43685">
    <property type="entry name" value="GLYCOSYLTRANSFERASE"/>
    <property type="match status" value="1"/>
</dbReference>
<name>Q39RL2_GEOMG</name>
<reference evidence="3 4" key="1">
    <citation type="submission" date="2005-10" db="EMBL/GenBank/DDBJ databases">
        <title>Complete sequence of Geobacter metallireducens GS-15.</title>
        <authorList>
            <consortium name="US DOE Joint Genome Institute"/>
            <person name="Copeland A."/>
            <person name="Lucas S."/>
            <person name="Lapidus A."/>
            <person name="Barry K."/>
            <person name="Detter J.C."/>
            <person name="Glavina T."/>
            <person name="Hammon N."/>
            <person name="Israni S."/>
            <person name="Pitluck S."/>
            <person name="Di Bartolo G."/>
            <person name="Chain P."/>
            <person name="Schmutz J."/>
            <person name="Larimer F."/>
            <person name="Land M."/>
            <person name="Kyrpides N."/>
            <person name="Ivanova N."/>
            <person name="Richardson P."/>
        </authorList>
    </citation>
    <scope>NUCLEOTIDE SEQUENCE [LARGE SCALE GENOMIC DNA]</scope>
    <source>
        <strain evidence="4">ATCC 53774 / DSM 7210 / GS-15</strain>
    </source>
</reference>
<dbReference type="CAZy" id="GT2">
    <property type="family name" value="Glycosyltransferase Family 2"/>
</dbReference>
<gene>
    <name evidence="3" type="ordered locus">Gmet_2894</name>
</gene>
<evidence type="ECO:0000259" key="2">
    <source>
        <dbReference type="Pfam" id="PF13632"/>
    </source>
</evidence>
<dbReference type="InterPro" id="IPR001173">
    <property type="entry name" value="Glyco_trans_2-like"/>
</dbReference>
<dbReference type="KEGG" id="gme:Gmet_2894"/>
<dbReference type="RefSeq" id="WP_004512830.1">
    <property type="nucleotide sequence ID" value="NC_007517.1"/>
</dbReference>
<keyword evidence="4" id="KW-1185">Reference proteome</keyword>
<keyword evidence="1" id="KW-1133">Transmembrane helix</keyword>
<organism evidence="3 4">
    <name type="scientific">Geobacter metallireducens (strain ATCC 53774 / DSM 7210 / GS-15)</name>
    <dbReference type="NCBI Taxonomy" id="269799"/>
    <lineage>
        <taxon>Bacteria</taxon>
        <taxon>Pseudomonadati</taxon>
        <taxon>Thermodesulfobacteriota</taxon>
        <taxon>Desulfuromonadia</taxon>
        <taxon>Geobacterales</taxon>
        <taxon>Geobacteraceae</taxon>
        <taxon>Geobacter</taxon>
    </lineage>
</organism>
<dbReference type="AlphaFoldDB" id="Q39RL2"/>
<dbReference type="SUPFAM" id="SSF53448">
    <property type="entry name" value="Nucleotide-diphospho-sugar transferases"/>
    <property type="match status" value="1"/>
</dbReference>
<feature type="domain" description="Glycosyltransferase 2-like" evidence="2">
    <location>
        <begin position="61"/>
        <end position="255"/>
    </location>
</feature>
<proteinExistence type="predicted"/>